<dbReference type="GO" id="GO:0017148">
    <property type="term" value="P:negative regulation of translation"/>
    <property type="evidence" value="ECO:0007669"/>
    <property type="project" value="TreeGrafter"/>
</dbReference>
<dbReference type="GO" id="GO:0003735">
    <property type="term" value="F:structural constituent of ribosome"/>
    <property type="evidence" value="ECO:0007669"/>
    <property type="project" value="InterPro"/>
</dbReference>
<reference evidence="5" key="1">
    <citation type="submission" date="2024-06" db="EMBL/GenBank/DDBJ databases">
        <title>Diversity, functionality, and evolutionary history of bacterial symbionts in false click beetles (Coleoptera, Throscidae).</title>
        <authorList>
            <person name="Wierz J.C."/>
            <person name="Malm H."/>
            <person name="Kaltenpoth M."/>
            <person name="Engl T."/>
        </authorList>
    </citation>
    <scope>NUCLEOTIDE SEQUENCE</scope>
    <source>
        <strain evidence="5">AspAUS03</strain>
    </source>
</reference>
<dbReference type="AlphaFoldDB" id="A0AAU7QSF6"/>
<gene>
    <name evidence="4 5" type="primary">rplM</name>
    <name evidence="5" type="ORF">ABPD24_00290</name>
</gene>
<dbReference type="PANTHER" id="PTHR11545">
    <property type="entry name" value="RIBOSOMAL PROTEIN L13"/>
    <property type="match status" value="1"/>
</dbReference>
<evidence type="ECO:0000256" key="4">
    <source>
        <dbReference type="HAMAP-Rule" id="MF_01366"/>
    </source>
</evidence>
<comment type="function">
    <text evidence="4">This protein is one of the early assembly proteins of the 50S ribosomal subunit, although it is not seen to bind rRNA by itself. It is important during the early stages of 50S assembly.</text>
</comment>
<accession>A0AAU7QSF6</accession>
<comment type="subunit">
    <text evidence="4">Part of the 50S ribosomal subunit.</text>
</comment>
<dbReference type="GO" id="GO:0005840">
    <property type="term" value="C:ribosome"/>
    <property type="evidence" value="ECO:0007669"/>
    <property type="project" value="UniProtKB-KW"/>
</dbReference>
<dbReference type="SUPFAM" id="SSF52161">
    <property type="entry name" value="Ribosomal protein L13"/>
    <property type="match status" value="1"/>
</dbReference>
<keyword evidence="3 4" id="KW-0687">Ribonucleoprotein</keyword>
<evidence type="ECO:0000256" key="2">
    <source>
        <dbReference type="ARBA" id="ARBA00022980"/>
    </source>
</evidence>
<dbReference type="InterPro" id="IPR005823">
    <property type="entry name" value="Ribosomal_uL13_bac-type"/>
</dbReference>
<dbReference type="Pfam" id="PF00572">
    <property type="entry name" value="Ribosomal_L13"/>
    <property type="match status" value="1"/>
</dbReference>
<organism evidence="5">
    <name type="scientific">Candidatus Shikimatogenerans sp. AspAUS03</name>
    <dbReference type="NCBI Taxonomy" id="3158563"/>
    <lineage>
        <taxon>Bacteria</taxon>
        <taxon>Pseudomonadati</taxon>
        <taxon>Bacteroidota</taxon>
        <taxon>Flavobacteriia</taxon>
        <taxon>Flavobacteriales</taxon>
        <taxon>Candidatus Shikimatogenerans</taxon>
    </lineage>
</organism>
<dbReference type="PIRSF" id="PIRSF002181">
    <property type="entry name" value="Ribosomal_L13"/>
    <property type="match status" value="1"/>
</dbReference>
<sequence>MQENSCKTKFYNNYKKKWYLINCKKKVLGRVSTIAAKILIGKYNIFYTPNFLSGDNVVLYNINKIILKKKKKIYIYYTGYPGGKKQKDFKHWLKTNPKKIFLHSILGMIKNNRLKKNIKKNLYLYKKKKEIILKNINFIKLKF</sequence>
<dbReference type="InterPro" id="IPR036899">
    <property type="entry name" value="Ribosomal_uL13_sf"/>
</dbReference>
<comment type="similarity">
    <text evidence="1 4">Belongs to the universal ribosomal protein uL13 family.</text>
</comment>
<dbReference type="Gene3D" id="3.90.1180.10">
    <property type="entry name" value="Ribosomal protein L13"/>
    <property type="match status" value="1"/>
</dbReference>
<dbReference type="GO" id="GO:0006412">
    <property type="term" value="P:translation"/>
    <property type="evidence" value="ECO:0007669"/>
    <property type="project" value="UniProtKB-UniRule"/>
</dbReference>
<dbReference type="HAMAP" id="MF_01366">
    <property type="entry name" value="Ribosomal_uL13"/>
    <property type="match status" value="1"/>
</dbReference>
<dbReference type="EMBL" id="CP157897">
    <property type="protein sequence ID" value="XBT18897.1"/>
    <property type="molecule type" value="Genomic_DNA"/>
</dbReference>
<protein>
    <recommendedName>
        <fullName evidence="4">Large ribosomal subunit protein uL13</fullName>
    </recommendedName>
</protein>
<dbReference type="GO" id="GO:1990904">
    <property type="term" value="C:ribonucleoprotein complex"/>
    <property type="evidence" value="ECO:0007669"/>
    <property type="project" value="UniProtKB-KW"/>
</dbReference>
<name>A0AAU7QSF6_9FLAO</name>
<evidence type="ECO:0000256" key="1">
    <source>
        <dbReference type="ARBA" id="ARBA00006227"/>
    </source>
</evidence>
<dbReference type="NCBIfam" id="TIGR01066">
    <property type="entry name" value="rplM_bact"/>
    <property type="match status" value="1"/>
</dbReference>
<proteinExistence type="inferred from homology"/>
<keyword evidence="2 4" id="KW-0689">Ribosomal protein</keyword>
<dbReference type="PANTHER" id="PTHR11545:SF41">
    <property type="entry name" value="50S RIBOSOMAL PROTEIN L13, CHLOROPLASTIC"/>
    <property type="match status" value="1"/>
</dbReference>
<dbReference type="InterPro" id="IPR005822">
    <property type="entry name" value="Ribosomal_uL13"/>
</dbReference>
<evidence type="ECO:0000313" key="5">
    <source>
        <dbReference type="EMBL" id="XBT18897.1"/>
    </source>
</evidence>
<evidence type="ECO:0000256" key="3">
    <source>
        <dbReference type="ARBA" id="ARBA00023274"/>
    </source>
</evidence>
<dbReference type="GO" id="GO:0003729">
    <property type="term" value="F:mRNA binding"/>
    <property type="evidence" value="ECO:0007669"/>
    <property type="project" value="TreeGrafter"/>
</dbReference>